<accession>A0A6P2US53</accession>
<reference evidence="1 2" key="1">
    <citation type="submission" date="2019-09" db="EMBL/GenBank/DDBJ databases">
        <authorList>
            <person name="Depoorter E."/>
        </authorList>
    </citation>
    <scope>NUCLEOTIDE SEQUENCE [LARGE SCALE GENOMIC DNA]</scope>
    <source>
        <strain evidence="1">R-39750</strain>
    </source>
</reference>
<protein>
    <submittedName>
        <fullName evidence="1">Uncharacterized protein</fullName>
    </submittedName>
</protein>
<organism evidence="1 2">
    <name type="scientific">Burkholderia lata (strain ATCC 17760 / DSM 23089 / LMG 22485 / NCIMB 9086 / R18194 / 383)</name>
    <dbReference type="NCBI Taxonomy" id="482957"/>
    <lineage>
        <taxon>Bacteria</taxon>
        <taxon>Pseudomonadati</taxon>
        <taxon>Pseudomonadota</taxon>
        <taxon>Betaproteobacteria</taxon>
        <taxon>Burkholderiales</taxon>
        <taxon>Burkholderiaceae</taxon>
        <taxon>Burkholderia</taxon>
        <taxon>Burkholderia cepacia complex</taxon>
    </lineage>
</organism>
<sequence>MTTNELSDYDRKILIVLDTVGGYTTSDVADRVWPEFGGSRRTHSAAIRSWLLDLEKKGLVKRLDDEKPVCWVKVEQHQQ</sequence>
<evidence type="ECO:0000313" key="1">
    <source>
        <dbReference type="EMBL" id="VWC80069.1"/>
    </source>
</evidence>
<dbReference type="RefSeq" id="WP_175011282.1">
    <property type="nucleotide sequence ID" value="NZ_CABVQN010000004.1"/>
</dbReference>
<dbReference type="InterPro" id="IPR036390">
    <property type="entry name" value="WH_DNA-bd_sf"/>
</dbReference>
<dbReference type="EMBL" id="CABVQN010000004">
    <property type="protein sequence ID" value="VWC80069.1"/>
    <property type="molecule type" value="Genomic_DNA"/>
</dbReference>
<gene>
    <name evidence="1" type="ORF">BLA39750_01129</name>
</gene>
<name>A0A6P2US53_BURL3</name>
<dbReference type="AlphaFoldDB" id="A0A6P2US53"/>
<dbReference type="Proteomes" id="UP000494110">
    <property type="component" value="Unassembled WGS sequence"/>
</dbReference>
<dbReference type="SUPFAM" id="SSF46785">
    <property type="entry name" value="Winged helix' DNA-binding domain"/>
    <property type="match status" value="1"/>
</dbReference>
<evidence type="ECO:0000313" key="2">
    <source>
        <dbReference type="Proteomes" id="UP000494110"/>
    </source>
</evidence>
<proteinExistence type="predicted"/>